<accession>A0ACB6S9M3</accession>
<evidence type="ECO:0000313" key="1">
    <source>
        <dbReference type="EMBL" id="KAF2630280.1"/>
    </source>
</evidence>
<reference evidence="1" key="1">
    <citation type="journal article" date="2020" name="Stud. Mycol.">
        <title>101 Dothideomycetes genomes: a test case for predicting lifestyles and emergence of pathogens.</title>
        <authorList>
            <person name="Haridas S."/>
            <person name="Albert R."/>
            <person name="Binder M."/>
            <person name="Bloem J."/>
            <person name="Labutti K."/>
            <person name="Salamov A."/>
            <person name="Andreopoulos B."/>
            <person name="Baker S."/>
            <person name="Barry K."/>
            <person name="Bills G."/>
            <person name="Bluhm B."/>
            <person name="Cannon C."/>
            <person name="Castanera R."/>
            <person name="Culley D."/>
            <person name="Daum C."/>
            <person name="Ezra D."/>
            <person name="Gonzalez J."/>
            <person name="Henrissat B."/>
            <person name="Kuo A."/>
            <person name="Liang C."/>
            <person name="Lipzen A."/>
            <person name="Lutzoni F."/>
            <person name="Magnuson J."/>
            <person name="Mondo S."/>
            <person name="Nolan M."/>
            <person name="Ohm R."/>
            <person name="Pangilinan J."/>
            <person name="Park H.-J."/>
            <person name="Ramirez L."/>
            <person name="Alfaro M."/>
            <person name="Sun H."/>
            <person name="Tritt A."/>
            <person name="Yoshinaga Y."/>
            <person name="Zwiers L.-H."/>
            <person name="Turgeon B."/>
            <person name="Goodwin S."/>
            <person name="Spatafora J."/>
            <person name="Crous P."/>
            <person name="Grigoriev I."/>
        </authorList>
    </citation>
    <scope>NUCLEOTIDE SEQUENCE</scope>
    <source>
        <strain evidence="1">CBS 525.71</strain>
    </source>
</reference>
<name>A0ACB6S9M3_9PLEO</name>
<dbReference type="EMBL" id="MU006707">
    <property type="protein sequence ID" value="KAF2630280.1"/>
    <property type="molecule type" value="Genomic_DNA"/>
</dbReference>
<protein>
    <submittedName>
        <fullName evidence="1">Uncharacterized protein</fullName>
    </submittedName>
</protein>
<comment type="caution">
    <text evidence="1">The sequence shown here is derived from an EMBL/GenBank/DDBJ whole genome shotgun (WGS) entry which is preliminary data.</text>
</comment>
<gene>
    <name evidence="1" type="ORF">BU25DRAFT_419297</name>
</gene>
<evidence type="ECO:0000313" key="2">
    <source>
        <dbReference type="Proteomes" id="UP000799754"/>
    </source>
</evidence>
<sequence length="271" mass="30950">MFPPPWGRDSMPDFHYLLNHRSRHRPTYPAHHSLSPPLDPHGMHYHHGPKPTYPKTYKQARFSDLGTPSSSDFSSSEFEGSYAFDFDNDDDVDKHRVPSYSPLRRYARSPELRRTSVMLPSDTAEKLCPDEVLFLPSLTHLHIRIRSAYTRDEDIRAAVPSSMAWRDLVQQVVDTYIGGNVRSNDVKAFVKQRGRWDSPSSGITMEDLGDRGEVFWEEGRKGLHVKIEVGDNKERERISARFGGKSSRGGGVDVEKVWERTESRVRAGVRG</sequence>
<proteinExistence type="predicted"/>
<dbReference type="Proteomes" id="UP000799754">
    <property type="component" value="Unassembled WGS sequence"/>
</dbReference>
<keyword evidence="2" id="KW-1185">Reference proteome</keyword>
<organism evidence="1 2">
    <name type="scientific">Macroventuria anomochaeta</name>
    <dbReference type="NCBI Taxonomy" id="301207"/>
    <lineage>
        <taxon>Eukaryota</taxon>
        <taxon>Fungi</taxon>
        <taxon>Dikarya</taxon>
        <taxon>Ascomycota</taxon>
        <taxon>Pezizomycotina</taxon>
        <taxon>Dothideomycetes</taxon>
        <taxon>Pleosporomycetidae</taxon>
        <taxon>Pleosporales</taxon>
        <taxon>Pleosporineae</taxon>
        <taxon>Didymellaceae</taxon>
        <taxon>Macroventuria</taxon>
    </lineage>
</organism>